<dbReference type="AlphaFoldDB" id="A0AAQ3QWW2"/>
<dbReference type="InterPro" id="IPR013762">
    <property type="entry name" value="Integrase-like_cat_sf"/>
</dbReference>
<dbReference type="PANTHER" id="PTHR30629:SF2">
    <property type="entry name" value="PROPHAGE INTEGRASE INTS-RELATED"/>
    <property type="match status" value="1"/>
</dbReference>
<dbReference type="InterPro" id="IPR044068">
    <property type="entry name" value="CB"/>
</dbReference>
<dbReference type="InterPro" id="IPR011010">
    <property type="entry name" value="DNA_brk_join_enz"/>
</dbReference>
<evidence type="ECO:0000256" key="5">
    <source>
        <dbReference type="PROSITE-ProRule" id="PRU01248"/>
    </source>
</evidence>
<feature type="domain" description="Core-binding (CB)" evidence="6">
    <location>
        <begin position="104"/>
        <end position="183"/>
    </location>
</feature>
<proteinExistence type="inferred from homology"/>
<evidence type="ECO:0000256" key="1">
    <source>
        <dbReference type="ARBA" id="ARBA00008857"/>
    </source>
</evidence>
<dbReference type="Gene3D" id="1.10.150.130">
    <property type="match status" value="1"/>
</dbReference>
<dbReference type="GO" id="GO:0003677">
    <property type="term" value="F:DNA binding"/>
    <property type="evidence" value="ECO:0007669"/>
    <property type="project" value="UniProtKB-UniRule"/>
</dbReference>
<keyword evidence="8" id="KW-1185">Reference proteome</keyword>
<dbReference type="Gene3D" id="1.10.443.10">
    <property type="entry name" value="Intergrase catalytic core"/>
    <property type="match status" value="1"/>
</dbReference>
<evidence type="ECO:0000259" key="6">
    <source>
        <dbReference type="PROSITE" id="PS51900"/>
    </source>
</evidence>
<evidence type="ECO:0000256" key="3">
    <source>
        <dbReference type="ARBA" id="ARBA00023125"/>
    </source>
</evidence>
<dbReference type="PANTHER" id="PTHR30629">
    <property type="entry name" value="PROPHAGE INTEGRASE"/>
    <property type="match status" value="1"/>
</dbReference>
<evidence type="ECO:0000313" key="7">
    <source>
        <dbReference type="EMBL" id="WOO43113.1"/>
    </source>
</evidence>
<dbReference type="GO" id="GO:0006310">
    <property type="term" value="P:DNA recombination"/>
    <property type="evidence" value="ECO:0007669"/>
    <property type="project" value="UniProtKB-KW"/>
</dbReference>
<dbReference type="RefSeq" id="WP_317835651.1">
    <property type="nucleotide sequence ID" value="NZ_CP136920.1"/>
</dbReference>
<dbReference type="EMBL" id="CP136920">
    <property type="protein sequence ID" value="WOO43113.1"/>
    <property type="molecule type" value="Genomic_DNA"/>
</dbReference>
<dbReference type="PROSITE" id="PS51900">
    <property type="entry name" value="CB"/>
    <property type="match status" value="1"/>
</dbReference>
<evidence type="ECO:0000313" key="8">
    <source>
        <dbReference type="Proteomes" id="UP001304300"/>
    </source>
</evidence>
<keyword evidence="4" id="KW-0233">DNA recombination</keyword>
<evidence type="ECO:0000256" key="4">
    <source>
        <dbReference type="ARBA" id="ARBA00023172"/>
    </source>
</evidence>
<protein>
    <recommendedName>
        <fullName evidence="6">Core-binding (CB) domain-containing protein</fullName>
    </recommendedName>
</protein>
<comment type="similarity">
    <text evidence="1">Belongs to the 'phage' integrase family.</text>
</comment>
<dbReference type="GO" id="GO:0015074">
    <property type="term" value="P:DNA integration"/>
    <property type="evidence" value="ECO:0007669"/>
    <property type="project" value="UniProtKB-KW"/>
</dbReference>
<organism evidence="7 8">
    <name type="scientific">Rubellicoccus peritrichatus</name>
    <dbReference type="NCBI Taxonomy" id="3080537"/>
    <lineage>
        <taxon>Bacteria</taxon>
        <taxon>Pseudomonadati</taxon>
        <taxon>Verrucomicrobiota</taxon>
        <taxon>Opitutia</taxon>
        <taxon>Puniceicoccales</taxon>
        <taxon>Cerasicoccaceae</taxon>
        <taxon>Rubellicoccus</taxon>
    </lineage>
</organism>
<dbReference type="InterPro" id="IPR050808">
    <property type="entry name" value="Phage_Integrase"/>
</dbReference>
<keyword evidence="2" id="KW-0229">DNA integration</keyword>
<evidence type="ECO:0000256" key="2">
    <source>
        <dbReference type="ARBA" id="ARBA00022908"/>
    </source>
</evidence>
<dbReference type="KEGG" id="puo:RZN69_08410"/>
<name>A0AAQ3QWW2_9BACT</name>
<dbReference type="SUPFAM" id="SSF56349">
    <property type="entry name" value="DNA breaking-rejoining enzymes"/>
    <property type="match status" value="1"/>
</dbReference>
<dbReference type="InterPro" id="IPR010998">
    <property type="entry name" value="Integrase_recombinase_N"/>
</dbReference>
<keyword evidence="3 5" id="KW-0238">DNA-binding</keyword>
<accession>A0AAQ3QWW2</accession>
<gene>
    <name evidence="7" type="ORF">RZN69_08410</name>
</gene>
<reference evidence="7 8" key="1">
    <citation type="submission" date="2023-10" db="EMBL/GenBank/DDBJ databases">
        <title>Rubellicoccus peritrichatus gen. nov., sp. nov., isolated from an algae of coral reef tank.</title>
        <authorList>
            <person name="Luo J."/>
        </authorList>
    </citation>
    <scope>NUCLEOTIDE SEQUENCE [LARGE SCALE GENOMIC DNA]</scope>
    <source>
        <strain evidence="7 8">CR14</strain>
    </source>
</reference>
<sequence>MSKSRQLPLNRHGKVPITPHGEGYMLSYFADGKRKRPTFKTKKAAEDEWIRLNKAQKQHGVEGLKFDKALYDEAREAKRIAPDVDLRDMAYFWREAHTGYVTAPRLGDAVETFLTDKNQIKRSKSHVKTLKTHLRSFKVDREERELSSFSDVEILNWTRDLELHPRTQANYLDSFSNFFNWCVRRKWLKIAPTVSIDESDLPTIPSSPKGTLSIAQCAAMMHWLEEHRPYFVPWHALQLFAGIRRAEADRFLWEWIDFKRKVITIPGWVFDEEGNATQGTKTQDDWALHGLPDNVWPWLKKYKDAANNDGKVRKPSSKAIERLHGTKDKPGHFAKLEPSIDPWPSNAMRHTFCTILMSIHESADKVATWSRHKSAKQLWNSYVAMLIAPKEAKKFTKILPKAA</sequence>
<dbReference type="Proteomes" id="UP001304300">
    <property type="component" value="Chromosome"/>
</dbReference>